<gene>
    <name evidence="2" type="ORF">ILUMI_12267</name>
</gene>
<dbReference type="Pfam" id="PF00078">
    <property type="entry name" value="RVT_1"/>
    <property type="match status" value="1"/>
</dbReference>
<organism evidence="2 3">
    <name type="scientific">Ignelater luminosus</name>
    <name type="common">Cucubano</name>
    <name type="synonym">Pyrophorus luminosus</name>
    <dbReference type="NCBI Taxonomy" id="2038154"/>
    <lineage>
        <taxon>Eukaryota</taxon>
        <taxon>Metazoa</taxon>
        <taxon>Ecdysozoa</taxon>
        <taxon>Arthropoda</taxon>
        <taxon>Hexapoda</taxon>
        <taxon>Insecta</taxon>
        <taxon>Pterygota</taxon>
        <taxon>Neoptera</taxon>
        <taxon>Endopterygota</taxon>
        <taxon>Coleoptera</taxon>
        <taxon>Polyphaga</taxon>
        <taxon>Elateriformia</taxon>
        <taxon>Elateroidea</taxon>
        <taxon>Elateridae</taxon>
        <taxon>Agrypninae</taxon>
        <taxon>Pyrophorini</taxon>
        <taxon>Ignelater</taxon>
    </lineage>
</organism>
<dbReference type="PROSITE" id="PS50878">
    <property type="entry name" value="RT_POL"/>
    <property type="match status" value="1"/>
</dbReference>
<dbReference type="PANTHER" id="PTHR47027">
    <property type="entry name" value="REVERSE TRANSCRIPTASE DOMAIN-CONTAINING PROTEIN"/>
    <property type="match status" value="1"/>
</dbReference>
<dbReference type="EMBL" id="VTPC01007558">
    <property type="protein sequence ID" value="KAF2893901.1"/>
    <property type="molecule type" value="Genomic_DNA"/>
</dbReference>
<dbReference type="Gene3D" id="1.10.238.20">
    <property type="entry name" value="Pheromone/general odorant binding protein domain"/>
    <property type="match status" value="1"/>
</dbReference>
<dbReference type="InterPro" id="IPR000477">
    <property type="entry name" value="RT_dom"/>
</dbReference>
<protein>
    <recommendedName>
        <fullName evidence="1">Reverse transcriptase domain-containing protein</fullName>
    </recommendedName>
</protein>
<dbReference type="SUPFAM" id="SSF47565">
    <property type="entry name" value="Insect pheromone/odorant-binding proteins"/>
    <property type="match status" value="1"/>
</dbReference>
<evidence type="ECO:0000313" key="2">
    <source>
        <dbReference type="EMBL" id="KAF2893901.1"/>
    </source>
</evidence>
<keyword evidence="3" id="KW-1185">Reference proteome</keyword>
<evidence type="ECO:0000313" key="3">
    <source>
        <dbReference type="Proteomes" id="UP000801492"/>
    </source>
</evidence>
<dbReference type="Pfam" id="PF01395">
    <property type="entry name" value="PBP_GOBP"/>
    <property type="match status" value="1"/>
</dbReference>
<dbReference type="OrthoDB" id="6631388at2759"/>
<dbReference type="InterPro" id="IPR036728">
    <property type="entry name" value="PBP_GOBP_sf"/>
</dbReference>
<dbReference type="Proteomes" id="UP000801492">
    <property type="component" value="Unassembled WGS sequence"/>
</dbReference>
<evidence type="ECO:0000259" key="1">
    <source>
        <dbReference type="PROSITE" id="PS50878"/>
    </source>
</evidence>
<dbReference type="CDD" id="cd23992">
    <property type="entry name" value="PBP_GOBP"/>
    <property type="match status" value="1"/>
</dbReference>
<reference evidence="2" key="1">
    <citation type="submission" date="2019-08" db="EMBL/GenBank/DDBJ databases">
        <title>The genome of the North American firefly Photinus pyralis.</title>
        <authorList>
            <consortium name="Photinus pyralis genome working group"/>
            <person name="Fallon T.R."/>
            <person name="Sander Lower S.E."/>
            <person name="Weng J.-K."/>
        </authorList>
    </citation>
    <scope>NUCLEOTIDE SEQUENCE</scope>
    <source>
        <strain evidence="2">TRF0915ILg1</strain>
        <tissue evidence="2">Whole body</tissue>
    </source>
</reference>
<comment type="caution">
    <text evidence="2">The sequence shown here is derived from an EMBL/GenBank/DDBJ whole genome shotgun (WGS) entry which is preliminary data.</text>
</comment>
<dbReference type="InterPro" id="IPR006170">
    <property type="entry name" value="PBP/GOBP"/>
</dbReference>
<dbReference type="AlphaFoldDB" id="A0A8K0CYH2"/>
<dbReference type="GO" id="GO:0005549">
    <property type="term" value="F:odorant binding"/>
    <property type="evidence" value="ECO:0007669"/>
    <property type="project" value="InterPro"/>
</dbReference>
<dbReference type="PANTHER" id="PTHR47027:SF8">
    <property type="entry name" value="RIBONUCLEASE H"/>
    <property type="match status" value="1"/>
</dbReference>
<accession>A0A8K0CYH2</accession>
<feature type="domain" description="Reverse transcriptase" evidence="1">
    <location>
        <begin position="1"/>
        <end position="98"/>
    </location>
</feature>
<proteinExistence type="predicted"/>
<name>A0A8K0CYH2_IGNLU</name>
<dbReference type="SMART" id="SM00708">
    <property type="entry name" value="PhBP"/>
    <property type="match status" value="1"/>
</dbReference>
<sequence>MNGTPVNNIRYADDTILIAGTIEDLQRLVDWVVEYSEKSRLTLNVQKTKFMSIRKALQQPEVLLIRGEQIENVNRFSPTGVVNVQRWADLFEYFDLSLAEKCSRFQGTMFHIRELSKKPMASHVSDCLYETGLNPKILDEYYMYGNISEDPCWKCYIRCISFRLRIINSAGDVNVQRWADHFEYFNYAEAEKCSKFDEPDLCHKAYLMLKCAHGELAKQYPA</sequence>